<feature type="region of interest" description="Disordered" evidence="1">
    <location>
        <begin position="1"/>
        <end position="33"/>
    </location>
</feature>
<evidence type="ECO:0000256" key="1">
    <source>
        <dbReference type="SAM" id="MobiDB-lite"/>
    </source>
</evidence>
<comment type="caution">
    <text evidence="3">The sequence shown here is derived from an EMBL/GenBank/DDBJ whole genome shotgun (WGS) entry which is preliminary data.</text>
</comment>
<reference evidence="4" key="1">
    <citation type="submission" date="2024-07" db="EMBL/GenBank/DDBJ databases">
        <title>Two chromosome-level genome assemblies of Korean endemic species Abeliophyllum distichum and Forsythia ovata (Oleaceae).</title>
        <authorList>
            <person name="Jang H."/>
        </authorList>
    </citation>
    <scope>NUCLEOTIDE SEQUENCE [LARGE SCALE GENOMIC DNA]</scope>
</reference>
<feature type="compositionally biased region" description="Basic and acidic residues" evidence="1">
    <location>
        <begin position="1"/>
        <end position="10"/>
    </location>
</feature>
<dbReference type="InterPro" id="IPR002156">
    <property type="entry name" value="RNaseH_domain"/>
</dbReference>
<dbReference type="EMBL" id="JBFOLK010000014">
    <property type="protein sequence ID" value="KAL2462363.1"/>
    <property type="molecule type" value="Genomic_DNA"/>
</dbReference>
<sequence>MGPSSGRERWASYQTCPSQRWQPAPPRGLKINTDASVRPGAGFYTTGVVIRDKCGFLVAMQELKVIGQLSAEDAEAMAVLDGLILARDRGYQIAVTECDPLRVDVGFLFSWGRTLI</sequence>
<dbReference type="PANTHER" id="PTHR47723:SF19">
    <property type="entry name" value="POLYNUCLEOTIDYL TRANSFERASE, RIBONUCLEASE H-LIKE SUPERFAMILY PROTEIN"/>
    <property type="match status" value="1"/>
</dbReference>
<name>A0ABD1PEM5_9LAMI</name>
<protein>
    <submittedName>
        <fullName evidence="3">Ribonuclease H-like domain containing protein</fullName>
    </submittedName>
</protein>
<dbReference type="InterPro" id="IPR053151">
    <property type="entry name" value="RNase_H-like"/>
</dbReference>
<evidence type="ECO:0000313" key="3">
    <source>
        <dbReference type="EMBL" id="KAL2462363.1"/>
    </source>
</evidence>
<dbReference type="Gene3D" id="3.30.420.10">
    <property type="entry name" value="Ribonuclease H-like superfamily/Ribonuclease H"/>
    <property type="match status" value="1"/>
</dbReference>
<dbReference type="InterPro" id="IPR036397">
    <property type="entry name" value="RNaseH_sf"/>
</dbReference>
<keyword evidence="4" id="KW-1185">Reference proteome</keyword>
<feature type="domain" description="RNase H type-1" evidence="2">
    <location>
        <begin position="32"/>
        <end position="99"/>
    </location>
</feature>
<dbReference type="SUPFAM" id="SSF53098">
    <property type="entry name" value="Ribonuclease H-like"/>
    <property type="match status" value="1"/>
</dbReference>
<feature type="compositionally biased region" description="Polar residues" evidence="1">
    <location>
        <begin position="12"/>
        <end position="21"/>
    </location>
</feature>
<evidence type="ECO:0000313" key="4">
    <source>
        <dbReference type="Proteomes" id="UP001604336"/>
    </source>
</evidence>
<dbReference type="AlphaFoldDB" id="A0ABD1PEM5"/>
<dbReference type="Pfam" id="PF13456">
    <property type="entry name" value="RVT_3"/>
    <property type="match status" value="1"/>
</dbReference>
<organism evidence="3 4">
    <name type="scientific">Abeliophyllum distichum</name>
    <dbReference type="NCBI Taxonomy" id="126358"/>
    <lineage>
        <taxon>Eukaryota</taxon>
        <taxon>Viridiplantae</taxon>
        <taxon>Streptophyta</taxon>
        <taxon>Embryophyta</taxon>
        <taxon>Tracheophyta</taxon>
        <taxon>Spermatophyta</taxon>
        <taxon>Magnoliopsida</taxon>
        <taxon>eudicotyledons</taxon>
        <taxon>Gunneridae</taxon>
        <taxon>Pentapetalae</taxon>
        <taxon>asterids</taxon>
        <taxon>lamiids</taxon>
        <taxon>Lamiales</taxon>
        <taxon>Oleaceae</taxon>
        <taxon>Forsythieae</taxon>
        <taxon>Abeliophyllum</taxon>
    </lineage>
</organism>
<dbReference type="InterPro" id="IPR012337">
    <property type="entry name" value="RNaseH-like_sf"/>
</dbReference>
<accession>A0ABD1PEM5</accession>
<proteinExistence type="predicted"/>
<evidence type="ECO:0000259" key="2">
    <source>
        <dbReference type="Pfam" id="PF13456"/>
    </source>
</evidence>
<dbReference type="PANTHER" id="PTHR47723">
    <property type="entry name" value="OS05G0353850 PROTEIN"/>
    <property type="match status" value="1"/>
</dbReference>
<dbReference type="Proteomes" id="UP001604336">
    <property type="component" value="Unassembled WGS sequence"/>
</dbReference>
<gene>
    <name evidence="3" type="ORF">Adt_45783</name>
</gene>